<feature type="compositionally biased region" description="Polar residues" evidence="1">
    <location>
        <begin position="429"/>
        <end position="445"/>
    </location>
</feature>
<feature type="region of interest" description="Disordered" evidence="1">
    <location>
        <begin position="212"/>
        <end position="583"/>
    </location>
</feature>
<feature type="compositionally biased region" description="Basic and acidic residues" evidence="1">
    <location>
        <begin position="643"/>
        <end position="664"/>
    </location>
</feature>
<feature type="compositionally biased region" description="Pro residues" evidence="1">
    <location>
        <begin position="188"/>
        <end position="197"/>
    </location>
</feature>
<proteinExistence type="predicted"/>
<comment type="caution">
    <text evidence="2">The sequence shown here is derived from an EMBL/GenBank/DDBJ whole genome shotgun (WGS) entry which is preliminary data.</text>
</comment>
<feature type="compositionally biased region" description="Basic and acidic residues" evidence="1">
    <location>
        <begin position="521"/>
        <end position="532"/>
    </location>
</feature>
<feature type="compositionally biased region" description="Basic and acidic residues" evidence="1">
    <location>
        <begin position="344"/>
        <end position="396"/>
    </location>
</feature>
<sequence>MPAGRAPQPAYVEDFDEDAHGIVPDSRHSANATANTAVKISSRLDQRFPAEPLIDGASDSGYSSRTAATANSTQSGPSGGRSPPVPLKLDMPKQRTELARKNSSRRERKDKERERARPEHVEKQMGTHPHQHAHVQRSSSKSRRRDSAHIRHYPPEVYYEGSAPYHQQPSTPVERPPMDYPPYHFARPPVPDYPPSSPQTARYPWAVEEYHRPASRPTRSNSYRSGMYHPERPMSMHGGMMGPPPTPMYHHQPSYYEHGPPPATSAYVSQYASSPYGGSYYGSSEYAPTADYPRERSHSRTRERSQQPRARRSSSIYGQPPMDHSVFPEWMDEPEQFDQWMPEEPPREMPREYRREREMPREYHREREVPREYHRDVHHEAPRGRAPKPARDEDYYKMPPPPPPAPKRKAQVHQAKQPERPELSRKVHTTQAIPQQRRQSRTSMDMSEMAAALPEYTRRVSRETRMPERSHSLRETKRSNSYHDSARGAQIAVESSRRRRRPTEYYYDVDDVGSTGTAGGLEDREREVERYQARQSGRTNTMPASAEALLTKSAVGAGSDNGSQKSRSNSSRGSGSGNGESKNMNLMVNGLTIGFTEDSVAGKNISIRAGDTGRVQLSIAGDRRPKQYLTSGSSYSDQTGRSGRRELEEVPRRARDDRRSERASHRSSQSSYGGNRRYAM</sequence>
<feature type="compositionally biased region" description="Basic and acidic residues" evidence="1">
    <location>
        <begin position="456"/>
        <end position="478"/>
    </location>
</feature>
<feature type="compositionally biased region" description="Polar residues" evidence="1">
    <location>
        <begin position="628"/>
        <end position="641"/>
    </location>
</feature>
<dbReference type="Proteomes" id="UP001213681">
    <property type="component" value="Unassembled WGS sequence"/>
</dbReference>
<feature type="region of interest" description="Disordered" evidence="1">
    <location>
        <begin position="619"/>
        <end position="680"/>
    </location>
</feature>
<feature type="compositionally biased region" description="Polar residues" evidence="1">
    <location>
        <begin position="533"/>
        <end position="543"/>
    </location>
</feature>
<evidence type="ECO:0000313" key="2">
    <source>
        <dbReference type="EMBL" id="KAJ5432206.1"/>
    </source>
</evidence>
<dbReference type="GeneID" id="81604987"/>
<name>A0AAD6BUB1_9EURO</name>
<feature type="compositionally biased region" description="Basic and acidic residues" evidence="1">
    <location>
        <begin position="292"/>
        <end position="306"/>
    </location>
</feature>
<dbReference type="AlphaFoldDB" id="A0AAD6BUB1"/>
<reference evidence="2" key="2">
    <citation type="journal article" date="2023" name="IMA Fungus">
        <title>Comparative genomic study of the Penicillium genus elucidates a diverse pangenome and 15 lateral gene transfer events.</title>
        <authorList>
            <person name="Petersen C."/>
            <person name="Sorensen T."/>
            <person name="Nielsen M.R."/>
            <person name="Sondergaard T.E."/>
            <person name="Sorensen J.L."/>
            <person name="Fitzpatrick D.A."/>
            <person name="Frisvad J.C."/>
            <person name="Nielsen K.L."/>
        </authorList>
    </citation>
    <scope>NUCLEOTIDE SEQUENCE</scope>
    <source>
        <strain evidence="2">IBT 16125</strain>
    </source>
</reference>
<reference evidence="2" key="1">
    <citation type="submission" date="2022-12" db="EMBL/GenBank/DDBJ databases">
        <authorList>
            <person name="Petersen C."/>
        </authorList>
    </citation>
    <scope>NUCLEOTIDE SEQUENCE</scope>
    <source>
        <strain evidence="2">IBT 16125</strain>
    </source>
</reference>
<gene>
    <name evidence="2" type="ORF">N7458_011362</name>
</gene>
<feature type="region of interest" description="Disordered" evidence="1">
    <location>
        <begin position="41"/>
        <end position="200"/>
    </location>
</feature>
<feature type="compositionally biased region" description="Low complexity" evidence="1">
    <location>
        <begin position="560"/>
        <end position="583"/>
    </location>
</feature>
<protein>
    <submittedName>
        <fullName evidence="2">Uncharacterized protein</fullName>
    </submittedName>
</protein>
<feature type="compositionally biased region" description="Basic and acidic residues" evidence="1">
    <location>
        <begin position="90"/>
        <end position="125"/>
    </location>
</feature>
<evidence type="ECO:0000313" key="3">
    <source>
        <dbReference type="Proteomes" id="UP001213681"/>
    </source>
</evidence>
<feature type="compositionally biased region" description="Polar residues" evidence="1">
    <location>
        <begin position="60"/>
        <end position="74"/>
    </location>
</feature>
<dbReference type="EMBL" id="JAPVEA010000009">
    <property type="protein sequence ID" value="KAJ5432206.1"/>
    <property type="molecule type" value="Genomic_DNA"/>
</dbReference>
<accession>A0AAD6BUB1</accession>
<feature type="compositionally biased region" description="Basic residues" evidence="1">
    <location>
        <begin position="129"/>
        <end position="152"/>
    </location>
</feature>
<dbReference type="RefSeq" id="XP_056759498.1">
    <property type="nucleotide sequence ID" value="XM_056914744.1"/>
</dbReference>
<feature type="compositionally biased region" description="Basic and acidic residues" evidence="1">
    <location>
        <begin position="416"/>
        <end position="425"/>
    </location>
</feature>
<evidence type="ECO:0000256" key="1">
    <source>
        <dbReference type="SAM" id="MobiDB-lite"/>
    </source>
</evidence>
<keyword evidence="3" id="KW-1185">Reference proteome</keyword>
<feature type="compositionally biased region" description="Low complexity" evidence="1">
    <location>
        <begin position="271"/>
        <end position="288"/>
    </location>
</feature>
<organism evidence="2 3">
    <name type="scientific">Penicillium daleae</name>
    <dbReference type="NCBI Taxonomy" id="63821"/>
    <lineage>
        <taxon>Eukaryota</taxon>
        <taxon>Fungi</taxon>
        <taxon>Dikarya</taxon>
        <taxon>Ascomycota</taxon>
        <taxon>Pezizomycotina</taxon>
        <taxon>Eurotiomycetes</taxon>
        <taxon>Eurotiomycetidae</taxon>
        <taxon>Eurotiales</taxon>
        <taxon>Aspergillaceae</taxon>
        <taxon>Penicillium</taxon>
    </lineage>
</organism>